<evidence type="ECO:0000313" key="2">
    <source>
        <dbReference type="EMBL" id="OBS24122.1"/>
    </source>
</evidence>
<evidence type="ECO:0000256" key="1">
    <source>
        <dbReference type="SAM" id="MobiDB-lite"/>
    </source>
</evidence>
<dbReference type="OMA" id="HPIHHAM"/>
<organism evidence="2 3">
    <name type="scientific">Fusarium poae</name>
    <dbReference type="NCBI Taxonomy" id="36050"/>
    <lineage>
        <taxon>Eukaryota</taxon>
        <taxon>Fungi</taxon>
        <taxon>Dikarya</taxon>
        <taxon>Ascomycota</taxon>
        <taxon>Pezizomycotina</taxon>
        <taxon>Sordariomycetes</taxon>
        <taxon>Hypocreomycetidae</taxon>
        <taxon>Hypocreales</taxon>
        <taxon>Nectriaceae</taxon>
        <taxon>Fusarium</taxon>
    </lineage>
</organism>
<feature type="region of interest" description="Disordered" evidence="1">
    <location>
        <begin position="228"/>
        <end position="261"/>
    </location>
</feature>
<dbReference type="Proteomes" id="UP000091967">
    <property type="component" value="Unassembled WGS sequence"/>
</dbReference>
<sequence>MSSSPETKGFDPKAREAEYQALWQTCDRATRRSDYIYADRETKRDILRTACCDRLQRRRAQGKIMCKTSVTSMVDLHLQREATRLRYRPSRTMQATDSTPNLVPFLADSQHYNANPLAFNPVQNQGQNPYVAVPQHLPQVPMAPTGSNMPTYTESHAIRSLSDQVIAQGELIHKLVNTLRDYHGRIVTLEAQIQQMSQERRTAAFAQPVHPIHHAMQYPMEGLNSGGPNFAMEEQAMPAGQIQEGDGDEDGQEGGAPLLEP</sequence>
<name>A0A1B8AUC1_FUSPO</name>
<gene>
    <name evidence="2" type="ORF">FPOA_04670</name>
</gene>
<keyword evidence="3" id="KW-1185">Reference proteome</keyword>
<protein>
    <submittedName>
        <fullName evidence="2">Uncharacterized protein</fullName>
    </submittedName>
</protein>
<dbReference type="OrthoDB" id="5135153at2759"/>
<dbReference type="AlphaFoldDB" id="A0A1B8AUC1"/>
<proteinExistence type="predicted"/>
<reference evidence="2 3" key="1">
    <citation type="submission" date="2016-06" db="EMBL/GenBank/DDBJ databases">
        <title>Living apart together: crosstalk between the core and supernumerary genomes in a fungal plant pathogen.</title>
        <authorList>
            <person name="Vanheule A."/>
            <person name="Audenaert K."/>
            <person name="Warris S."/>
            <person name="Van De Geest H."/>
            <person name="Schijlen E."/>
            <person name="Hofte M."/>
            <person name="De Saeger S."/>
            <person name="Haesaert G."/>
            <person name="Waalwijk C."/>
            <person name="Van Der Lee T."/>
        </authorList>
    </citation>
    <scope>NUCLEOTIDE SEQUENCE [LARGE SCALE GENOMIC DNA]</scope>
    <source>
        <strain evidence="2 3">2516</strain>
    </source>
</reference>
<evidence type="ECO:0000313" key="3">
    <source>
        <dbReference type="Proteomes" id="UP000091967"/>
    </source>
</evidence>
<comment type="caution">
    <text evidence="2">The sequence shown here is derived from an EMBL/GenBank/DDBJ whole genome shotgun (WGS) entry which is preliminary data.</text>
</comment>
<accession>A0A1B8AUC1</accession>
<dbReference type="EMBL" id="LYXU01000002">
    <property type="protein sequence ID" value="OBS24122.1"/>
    <property type="molecule type" value="Genomic_DNA"/>
</dbReference>